<evidence type="ECO:0000313" key="2">
    <source>
        <dbReference type="EMBL" id="SPS05026.1"/>
    </source>
</evidence>
<accession>A0A2X0SGW2</accession>
<organism evidence="2">
    <name type="scientific">Candidatus Nitrotoga fabula</name>
    <dbReference type="NCBI Taxonomy" id="2182327"/>
    <lineage>
        <taxon>Bacteria</taxon>
        <taxon>Pseudomonadati</taxon>
        <taxon>Pseudomonadota</taxon>
        <taxon>Betaproteobacteria</taxon>
        <taxon>Nitrosomonadales</taxon>
        <taxon>Gallionellaceae</taxon>
        <taxon>Candidatus Nitrotoga</taxon>
    </lineage>
</organism>
<evidence type="ECO:0008006" key="3">
    <source>
        <dbReference type="Google" id="ProtNLM"/>
    </source>
</evidence>
<proteinExistence type="predicted"/>
<gene>
    <name evidence="2" type="ORF">NITFAB_0615</name>
</gene>
<keyword evidence="1" id="KW-0732">Signal</keyword>
<evidence type="ECO:0000256" key="1">
    <source>
        <dbReference type="SAM" id="SignalP"/>
    </source>
</evidence>
<dbReference type="AlphaFoldDB" id="A0A2X0SGW2"/>
<dbReference type="EMBL" id="LS423452">
    <property type="protein sequence ID" value="SPS05026.1"/>
    <property type="molecule type" value="Genomic_DNA"/>
</dbReference>
<sequence>MKKFYAFKVFAVSSVFLIALSNSAIAANEFAAGSARISEVCKFQFDARSNGGHVTEQCDFDEGRVLFAGPVVCFKAAGNRATFVWQFQNSPYEDKQGWYQQVYIVDNGAPGHRVPDEFKNDPEVPTLGALCDNLSIDPFPGTGPVLKGNFVVSTEE</sequence>
<reference evidence="2" key="1">
    <citation type="submission" date="2018-05" db="EMBL/GenBank/DDBJ databases">
        <authorList>
            <person name="Lanie J.A."/>
            <person name="Ng W.-L."/>
            <person name="Kazmierczak K.M."/>
            <person name="Andrzejewski T.M."/>
            <person name="Davidsen T.M."/>
            <person name="Wayne K.J."/>
            <person name="Tettelin H."/>
            <person name="Glass J.I."/>
            <person name="Rusch D."/>
            <person name="Podicherti R."/>
            <person name="Tsui H.-C.T."/>
            <person name="Winkler M.E."/>
        </authorList>
    </citation>
    <scope>NUCLEOTIDE SEQUENCE</scope>
    <source>
        <strain evidence="2">KNB</strain>
    </source>
</reference>
<name>A0A2X0SGW2_9PROT</name>
<feature type="chain" id="PRO_5015957451" description="Secreted protein" evidence="1">
    <location>
        <begin position="27"/>
        <end position="156"/>
    </location>
</feature>
<feature type="signal peptide" evidence="1">
    <location>
        <begin position="1"/>
        <end position="26"/>
    </location>
</feature>
<protein>
    <recommendedName>
        <fullName evidence="3">Secreted protein</fullName>
    </recommendedName>
</protein>